<sequence>MHPPSPATGRFHARRRFGAFGHRPGRLRPPAGHGAGALDIRSPPGPAADGRGLRAPTPTARRIMPTKPQVMRVGPAPGAAPPAARTAGPTPPARAPRGGADSPEQHRRCLRAPLPTARRTAR</sequence>
<evidence type="ECO:0000313" key="2">
    <source>
        <dbReference type="EMBL" id="GAA2709136.1"/>
    </source>
</evidence>
<dbReference type="EMBL" id="BAAASL010000002">
    <property type="protein sequence ID" value="GAA2709136.1"/>
    <property type="molecule type" value="Genomic_DNA"/>
</dbReference>
<keyword evidence="3" id="KW-1185">Reference proteome</keyword>
<dbReference type="Proteomes" id="UP001500886">
    <property type="component" value="Unassembled WGS sequence"/>
</dbReference>
<evidence type="ECO:0000256" key="1">
    <source>
        <dbReference type="SAM" id="MobiDB-lite"/>
    </source>
</evidence>
<evidence type="ECO:0000313" key="3">
    <source>
        <dbReference type="Proteomes" id="UP001500886"/>
    </source>
</evidence>
<feature type="compositionally biased region" description="Low complexity" evidence="1">
    <location>
        <begin position="111"/>
        <end position="122"/>
    </location>
</feature>
<comment type="caution">
    <text evidence="2">The sequence shown here is derived from an EMBL/GenBank/DDBJ whole genome shotgun (WGS) entry which is preliminary data.</text>
</comment>
<protein>
    <submittedName>
        <fullName evidence="2">Uncharacterized protein</fullName>
    </submittedName>
</protein>
<gene>
    <name evidence="2" type="ORF">GCM10010315_06720</name>
</gene>
<feature type="compositionally biased region" description="Low complexity" evidence="1">
    <location>
        <begin position="74"/>
        <end position="88"/>
    </location>
</feature>
<feature type="region of interest" description="Disordered" evidence="1">
    <location>
        <begin position="1"/>
        <end position="122"/>
    </location>
</feature>
<reference evidence="2 3" key="1">
    <citation type="journal article" date="2019" name="Int. J. Syst. Evol. Microbiol.">
        <title>The Global Catalogue of Microorganisms (GCM) 10K type strain sequencing project: providing services to taxonomists for standard genome sequencing and annotation.</title>
        <authorList>
            <consortium name="The Broad Institute Genomics Platform"/>
            <consortium name="The Broad Institute Genome Sequencing Center for Infectious Disease"/>
            <person name="Wu L."/>
            <person name="Ma J."/>
        </authorList>
    </citation>
    <scope>NUCLEOTIDE SEQUENCE [LARGE SCALE GENOMIC DNA]</scope>
    <source>
        <strain evidence="2 3">JCM 4542</strain>
    </source>
</reference>
<proteinExistence type="predicted"/>
<accession>A0ABN3TJP0</accession>
<name>A0ABN3TJP0_9ACTN</name>
<organism evidence="2 3">
    <name type="scientific">Streptomyces luteosporeus</name>
    <dbReference type="NCBI Taxonomy" id="173856"/>
    <lineage>
        <taxon>Bacteria</taxon>
        <taxon>Bacillati</taxon>
        <taxon>Actinomycetota</taxon>
        <taxon>Actinomycetes</taxon>
        <taxon>Kitasatosporales</taxon>
        <taxon>Streptomycetaceae</taxon>
        <taxon>Streptomyces</taxon>
    </lineage>
</organism>